<reference evidence="1 2" key="1">
    <citation type="journal article" date="2019" name="G3 (Bethesda)">
        <title>Sequencing of a Wild Apple (Malus baccata) Genome Unravels the Differences Between Cultivated and Wild Apple Species Regarding Disease Resistance and Cold Tolerance.</title>
        <authorList>
            <person name="Chen X."/>
        </authorList>
    </citation>
    <scope>NUCLEOTIDE SEQUENCE [LARGE SCALE GENOMIC DNA]</scope>
    <source>
        <strain evidence="2">cv. Shandingzi</strain>
        <tissue evidence="1">Leaves</tissue>
    </source>
</reference>
<gene>
    <name evidence="1" type="ORF">C1H46_016397</name>
</gene>
<name>A0A540MH31_MALBA</name>
<accession>A0A540MH31</accession>
<evidence type="ECO:0000313" key="1">
    <source>
        <dbReference type="EMBL" id="TQD97872.1"/>
    </source>
</evidence>
<dbReference type="Proteomes" id="UP000315295">
    <property type="component" value="Unassembled WGS sequence"/>
</dbReference>
<sequence length="94" mass="10251">MDLYGQSPAKFLWLPNSMKNGLIANNSVMKLSTHTGIHVNAHDLAFRISPSKVRPCYFLGVPHIATSDLVHDELVASTINTPFPVVLTQSLAPP</sequence>
<protein>
    <submittedName>
        <fullName evidence="1">Uncharacterized protein</fullName>
    </submittedName>
</protein>
<organism evidence="1 2">
    <name type="scientific">Malus baccata</name>
    <name type="common">Siberian crab apple</name>
    <name type="synonym">Pyrus baccata</name>
    <dbReference type="NCBI Taxonomy" id="106549"/>
    <lineage>
        <taxon>Eukaryota</taxon>
        <taxon>Viridiplantae</taxon>
        <taxon>Streptophyta</taxon>
        <taxon>Embryophyta</taxon>
        <taxon>Tracheophyta</taxon>
        <taxon>Spermatophyta</taxon>
        <taxon>Magnoliopsida</taxon>
        <taxon>eudicotyledons</taxon>
        <taxon>Gunneridae</taxon>
        <taxon>Pentapetalae</taxon>
        <taxon>rosids</taxon>
        <taxon>fabids</taxon>
        <taxon>Rosales</taxon>
        <taxon>Rosaceae</taxon>
        <taxon>Amygdaloideae</taxon>
        <taxon>Maleae</taxon>
        <taxon>Malus</taxon>
    </lineage>
</organism>
<evidence type="ECO:0000313" key="2">
    <source>
        <dbReference type="Proteomes" id="UP000315295"/>
    </source>
</evidence>
<comment type="caution">
    <text evidence="1">The sequence shown here is derived from an EMBL/GenBank/DDBJ whole genome shotgun (WGS) entry which is preliminary data.</text>
</comment>
<keyword evidence="2" id="KW-1185">Reference proteome</keyword>
<dbReference type="EMBL" id="VIEB01000261">
    <property type="protein sequence ID" value="TQD97872.1"/>
    <property type="molecule type" value="Genomic_DNA"/>
</dbReference>
<dbReference type="AlphaFoldDB" id="A0A540MH31"/>
<proteinExistence type="predicted"/>